<feature type="transmembrane region" description="Helical" evidence="2">
    <location>
        <begin position="88"/>
        <end position="107"/>
    </location>
</feature>
<evidence type="ECO:0000313" key="4">
    <source>
        <dbReference type="Proteomes" id="UP001309876"/>
    </source>
</evidence>
<keyword evidence="4" id="KW-1185">Reference proteome</keyword>
<evidence type="ECO:0000256" key="1">
    <source>
        <dbReference type="SAM" id="MobiDB-lite"/>
    </source>
</evidence>
<dbReference type="Proteomes" id="UP001309876">
    <property type="component" value="Unassembled WGS sequence"/>
</dbReference>
<name>A0AAN7Y6J5_9EURO</name>
<gene>
    <name evidence="3" type="ORF">LTR05_003521</name>
</gene>
<sequence>MAVAPPFIYDKPSSYTFDGPQSRGFNPKAVTYASWTPKQTKVKQDGPLISFNRHPDSYHQSPYGNVSYIPVSPHTKGRVTAAWKSQRVLRAFALLGALGAVFCIIVLRKTSTGVGWIIRVGPALALAHTLYATYFHFRGINSRSPASCASYQMFAALIDAGLLPFFAISCYMATLDFTSNVYGWDTLFNDNDQDYKIIQTFMILCGIEGFLLLLSLFVDIYLAVIYRKIIHLPPDMNPLEEKDNLTSRLRHKRNKSDLLFDKHMSNSTMASERFSQMIRPDINSRRVPFKHTRTDSVDRDSFSFKKDFVAEFKDPYSVRASLQSERDNALLPRPSSAHTPATNARPAGAGLDNKSARSSRLGVPAPRPSSWLSSTHFEGMPAEVNDYENFYQTMSPASPTNDHHDYNAHRLTTQTPAVELTSLALPPYPGQEREDDMPSPENLSLALPPSFPSQKKRSREPLGMNPPTPVNDHFADATLVVKPLSLPAQGTPPRQALQEADVNSIAHYATPASRPASFVGSGTKGRFYGDLRTSMGGSPTRGGYNHEEEEEDDVTRSNTVKSTESGNFEVYASESDEEYDPYRAQYGVVQHGPAVVVSNSSPGREWNGQRQVSNSTGYDLHSGYAGLDPEFGRGMATRRREVSGKIAEEGRGFEISTQPVAVQSNKPGAAGWARFKGL</sequence>
<keyword evidence="2" id="KW-0472">Membrane</keyword>
<dbReference type="EMBL" id="JAVRRJ010000003">
    <property type="protein sequence ID" value="KAK5086353.1"/>
    <property type="molecule type" value="Genomic_DNA"/>
</dbReference>
<organism evidence="3 4">
    <name type="scientific">Lithohypha guttulata</name>
    <dbReference type="NCBI Taxonomy" id="1690604"/>
    <lineage>
        <taxon>Eukaryota</taxon>
        <taxon>Fungi</taxon>
        <taxon>Dikarya</taxon>
        <taxon>Ascomycota</taxon>
        <taxon>Pezizomycotina</taxon>
        <taxon>Eurotiomycetes</taxon>
        <taxon>Chaetothyriomycetidae</taxon>
        <taxon>Chaetothyriales</taxon>
        <taxon>Trichomeriaceae</taxon>
        <taxon>Lithohypha</taxon>
    </lineage>
</organism>
<protein>
    <submittedName>
        <fullName evidence="3">Uncharacterized protein</fullName>
    </submittedName>
</protein>
<feature type="transmembrane region" description="Helical" evidence="2">
    <location>
        <begin position="154"/>
        <end position="177"/>
    </location>
</feature>
<evidence type="ECO:0000256" key="2">
    <source>
        <dbReference type="SAM" id="Phobius"/>
    </source>
</evidence>
<evidence type="ECO:0000313" key="3">
    <source>
        <dbReference type="EMBL" id="KAK5086353.1"/>
    </source>
</evidence>
<keyword evidence="2" id="KW-0812">Transmembrane</keyword>
<feature type="region of interest" description="Disordered" evidence="1">
    <location>
        <begin position="323"/>
        <end position="374"/>
    </location>
</feature>
<accession>A0AAN7Y6J5</accession>
<dbReference type="AlphaFoldDB" id="A0AAN7Y6J5"/>
<feature type="region of interest" description="Disordered" evidence="1">
    <location>
        <begin position="425"/>
        <end position="473"/>
    </location>
</feature>
<feature type="transmembrane region" description="Helical" evidence="2">
    <location>
        <begin position="113"/>
        <end position="134"/>
    </location>
</feature>
<proteinExistence type="predicted"/>
<feature type="transmembrane region" description="Helical" evidence="2">
    <location>
        <begin position="197"/>
        <end position="226"/>
    </location>
</feature>
<feature type="region of interest" description="Disordered" evidence="1">
    <location>
        <begin position="529"/>
        <end position="560"/>
    </location>
</feature>
<reference evidence="3 4" key="1">
    <citation type="submission" date="2023-08" db="EMBL/GenBank/DDBJ databases">
        <title>Black Yeasts Isolated from many extreme environments.</title>
        <authorList>
            <person name="Coleine C."/>
            <person name="Stajich J.E."/>
            <person name="Selbmann L."/>
        </authorList>
    </citation>
    <scope>NUCLEOTIDE SEQUENCE [LARGE SCALE GENOMIC DNA]</scope>
    <source>
        <strain evidence="3 4">CCFEE 5910</strain>
    </source>
</reference>
<keyword evidence="2" id="KW-1133">Transmembrane helix</keyword>
<comment type="caution">
    <text evidence="3">The sequence shown here is derived from an EMBL/GenBank/DDBJ whole genome shotgun (WGS) entry which is preliminary data.</text>
</comment>